<proteinExistence type="predicted"/>
<accession>A0A248VZ83</accession>
<evidence type="ECO:0000313" key="2">
    <source>
        <dbReference type="Proteomes" id="UP000215158"/>
    </source>
</evidence>
<name>A0A248VZ83_9BURK</name>
<dbReference type="OrthoDB" id="1666683at2"/>
<dbReference type="AlphaFoldDB" id="A0A248VZ83"/>
<dbReference type="Proteomes" id="UP000215158">
    <property type="component" value="Plasmid pBN4"/>
</dbReference>
<organism evidence="1 2">
    <name type="scientific">Paraburkholderia aromaticivorans</name>
    <dbReference type="NCBI Taxonomy" id="2026199"/>
    <lineage>
        <taxon>Bacteria</taxon>
        <taxon>Pseudomonadati</taxon>
        <taxon>Pseudomonadota</taxon>
        <taxon>Betaproteobacteria</taxon>
        <taxon>Burkholderiales</taxon>
        <taxon>Burkholderiaceae</taxon>
        <taxon>Paraburkholderia</taxon>
    </lineage>
</organism>
<geneLocation type="plasmid" evidence="1 2">
    <name>pBN4</name>
</geneLocation>
<dbReference type="RefSeq" id="WP_007183052.1">
    <property type="nucleotide sequence ID" value="NZ_CP022994.1"/>
</dbReference>
<sequence length="155" mass="16764">MHTLTLEQLRATTDAGGVAGVTLKAQGGAFYVQVDTRNGGEAVLAKARSSEPRGFGNPAQALTLLRGLGLAVGSFDVKDWNPEDRSTARTRPDRAEALKRTHEAAEYDKWFRAEVAQGLIEADDPNTQWVSNEEAEAGWEKKRAALLKRIEGGAS</sequence>
<evidence type="ECO:0008006" key="3">
    <source>
        <dbReference type="Google" id="ProtNLM"/>
    </source>
</evidence>
<evidence type="ECO:0000313" key="1">
    <source>
        <dbReference type="EMBL" id="ASW04361.1"/>
    </source>
</evidence>
<protein>
    <recommendedName>
        <fullName evidence="3">Prevent host death protein, Phd antitoxin</fullName>
    </recommendedName>
</protein>
<dbReference type="EMBL" id="CP022994">
    <property type="protein sequence ID" value="ASW04361.1"/>
    <property type="molecule type" value="Genomic_DNA"/>
</dbReference>
<keyword evidence="1" id="KW-0614">Plasmid</keyword>
<dbReference type="KEGG" id="parb:CJU94_40185"/>
<keyword evidence="2" id="KW-1185">Reference proteome</keyword>
<dbReference type="Gene3D" id="6.20.450.20">
    <property type="match status" value="1"/>
</dbReference>
<reference evidence="1 2" key="1">
    <citation type="submission" date="2017-08" db="EMBL/GenBank/DDBJ databases">
        <title>Identification and genetic characteristics of simultaneous BTEX- and naphthalene-degrading Paraburkholderia sp. BN5 isolated from petroleum-contaminated soil.</title>
        <authorList>
            <person name="Lee Y."/>
            <person name="Jeon C.O."/>
        </authorList>
    </citation>
    <scope>NUCLEOTIDE SEQUENCE [LARGE SCALE GENOMIC DNA]</scope>
    <source>
        <strain evidence="1 2">BN5</strain>
        <plasmid evidence="1 2">pBN4</plasmid>
    </source>
</reference>
<gene>
    <name evidence="1" type="ORF">CJU94_40185</name>
</gene>